<evidence type="ECO:0000313" key="3">
    <source>
        <dbReference type="Proteomes" id="UP000828390"/>
    </source>
</evidence>
<reference evidence="2" key="2">
    <citation type="submission" date="2020-11" db="EMBL/GenBank/DDBJ databases">
        <authorList>
            <person name="McCartney M.A."/>
            <person name="Auch B."/>
            <person name="Kono T."/>
            <person name="Mallez S."/>
            <person name="Becker A."/>
            <person name="Gohl D.M."/>
            <person name="Silverstein K.A.T."/>
            <person name="Koren S."/>
            <person name="Bechman K.B."/>
            <person name="Herman A."/>
            <person name="Abrahante J.E."/>
            <person name="Garbe J."/>
        </authorList>
    </citation>
    <scope>NUCLEOTIDE SEQUENCE</scope>
    <source>
        <strain evidence="2">Duluth1</strain>
        <tissue evidence="2">Whole animal</tissue>
    </source>
</reference>
<protein>
    <submittedName>
        <fullName evidence="2">Uncharacterized protein</fullName>
    </submittedName>
</protein>
<proteinExistence type="predicted"/>
<dbReference type="Proteomes" id="UP000828390">
    <property type="component" value="Unassembled WGS sequence"/>
</dbReference>
<keyword evidence="3" id="KW-1185">Reference proteome</keyword>
<reference evidence="2" key="1">
    <citation type="journal article" date="2019" name="bioRxiv">
        <title>The Genome of the Zebra Mussel, Dreissena polymorpha: A Resource for Invasive Species Research.</title>
        <authorList>
            <person name="McCartney M.A."/>
            <person name="Auch B."/>
            <person name="Kono T."/>
            <person name="Mallez S."/>
            <person name="Zhang Y."/>
            <person name="Obille A."/>
            <person name="Becker A."/>
            <person name="Abrahante J.E."/>
            <person name="Garbe J."/>
            <person name="Badalamenti J.P."/>
            <person name="Herman A."/>
            <person name="Mangelson H."/>
            <person name="Liachko I."/>
            <person name="Sullivan S."/>
            <person name="Sone E.D."/>
            <person name="Koren S."/>
            <person name="Silverstein K.A.T."/>
            <person name="Beckman K.B."/>
            <person name="Gohl D.M."/>
        </authorList>
    </citation>
    <scope>NUCLEOTIDE SEQUENCE</scope>
    <source>
        <strain evidence="2">Duluth1</strain>
        <tissue evidence="2">Whole animal</tissue>
    </source>
</reference>
<dbReference type="AlphaFoldDB" id="A0A9D4BG87"/>
<gene>
    <name evidence="2" type="ORF">DPMN_081124</name>
</gene>
<name>A0A9D4BG87_DREPO</name>
<accession>A0A9D4BG87</accession>
<feature type="region of interest" description="Disordered" evidence="1">
    <location>
        <begin position="1"/>
        <end position="27"/>
    </location>
</feature>
<comment type="caution">
    <text evidence="2">The sequence shown here is derived from an EMBL/GenBank/DDBJ whole genome shotgun (WGS) entry which is preliminary data.</text>
</comment>
<evidence type="ECO:0000256" key="1">
    <source>
        <dbReference type="SAM" id="MobiDB-lite"/>
    </source>
</evidence>
<dbReference type="EMBL" id="JAIWYP010000016">
    <property type="protein sequence ID" value="KAH3693684.1"/>
    <property type="molecule type" value="Genomic_DNA"/>
</dbReference>
<organism evidence="2 3">
    <name type="scientific">Dreissena polymorpha</name>
    <name type="common">Zebra mussel</name>
    <name type="synonym">Mytilus polymorpha</name>
    <dbReference type="NCBI Taxonomy" id="45954"/>
    <lineage>
        <taxon>Eukaryota</taxon>
        <taxon>Metazoa</taxon>
        <taxon>Spiralia</taxon>
        <taxon>Lophotrochozoa</taxon>
        <taxon>Mollusca</taxon>
        <taxon>Bivalvia</taxon>
        <taxon>Autobranchia</taxon>
        <taxon>Heteroconchia</taxon>
        <taxon>Euheterodonta</taxon>
        <taxon>Imparidentia</taxon>
        <taxon>Neoheterodontei</taxon>
        <taxon>Myida</taxon>
        <taxon>Dreissenoidea</taxon>
        <taxon>Dreissenidae</taxon>
        <taxon>Dreissena</taxon>
    </lineage>
</organism>
<sequence length="98" mass="11074">MHEHRKHVPQSGHGPSGDSSSSYGLKTRVVIRQRQRGRQSTKYQLLTQAFVIASLQCPSMKSEQVRTASKLLPGQHHVIVVYAHNYCVPFVSKVNKTY</sequence>
<feature type="compositionally biased region" description="Low complexity" evidence="1">
    <location>
        <begin position="11"/>
        <end position="24"/>
    </location>
</feature>
<evidence type="ECO:0000313" key="2">
    <source>
        <dbReference type="EMBL" id="KAH3693684.1"/>
    </source>
</evidence>